<name>I5AW39_EUBC6</name>
<protein>
    <submittedName>
        <fullName evidence="1">Uncharacterized protein</fullName>
    </submittedName>
</protein>
<organism evidence="1 2">
    <name type="scientific">Eubacterium cellulosolvens (strain ATCC 43171 / JCM 9499 / 6)</name>
    <name type="common">Cillobacterium cellulosolvens</name>
    <dbReference type="NCBI Taxonomy" id="633697"/>
    <lineage>
        <taxon>Bacteria</taxon>
        <taxon>Bacillati</taxon>
        <taxon>Bacillota</taxon>
        <taxon>Clostridia</taxon>
        <taxon>Eubacteriales</taxon>
        <taxon>Eubacteriaceae</taxon>
        <taxon>Eubacterium</taxon>
    </lineage>
</organism>
<dbReference type="EMBL" id="CM001487">
    <property type="protein sequence ID" value="EIM58012.1"/>
    <property type="molecule type" value="Genomic_DNA"/>
</dbReference>
<keyword evidence="2" id="KW-1185">Reference proteome</keyword>
<evidence type="ECO:0000313" key="2">
    <source>
        <dbReference type="Proteomes" id="UP000005753"/>
    </source>
</evidence>
<evidence type="ECO:0000313" key="1">
    <source>
        <dbReference type="EMBL" id="EIM58012.1"/>
    </source>
</evidence>
<reference evidence="1 2" key="2">
    <citation type="submission" date="2012-02" db="EMBL/GenBank/DDBJ databases">
        <title>Improved High-Quality Draft sequence of Eubacterium cellulosolvens 6.</title>
        <authorList>
            <consortium name="US DOE Joint Genome Institute"/>
            <person name="Lucas S."/>
            <person name="Han J."/>
            <person name="Lapidus A."/>
            <person name="Cheng J.-F."/>
            <person name="Goodwin L."/>
            <person name="Pitluck S."/>
            <person name="Peters L."/>
            <person name="Mikhailova N."/>
            <person name="Gu W."/>
            <person name="Detter J.C."/>
            <person name="Han C."/>
            <person name="Tapia R."/>
            <person name="Land M."/>
            <person name="Hauser L."/>
            <person name="Kyrpides N."/>
            <person name="Ivanova N."/>
            <person name="Pagani I."/>
            <person name="Johnson E."/>
            <person name="Mukhopadhyay B."/>
            <person name="Anderson I."/>
            <person name="Woyke T."/>
        </authorList>
    </citation>
    <scope>NUCLEOTIDE SEQUENCE [LARGE SCALE GENOMIC DNA]</scope>
    <source>
        <strain evidence="1 2">6</strain>
    </source>
</reference>
<sequence>MRITRNDDYWKYLNMRPKKINGRKNNQSLSIDQYMPSDLHVMQTQKKKILSGKECTKADLDYINFEYMAIAESYGLNVDTITVGNREYSIKGLPEVPYERGEDIRAKNNAIVLESKHYYRYKDEHGYKHVLACNNNNLERTFADYISGKWDEDEADTCFFWNLLSYDATYIGQYFSREKEKQMLNDAGITEGFFSVQIGKCKQEYYYSNGTAGQAVKKSHYDAFYNSLIDGTSSLCSYEIGKEFWFGGNKYVLNENRKFNMPYGEDIYDMRNSMYR</sequence>
<dbReference type="AlphaFoldDB" id="I5AW39"/>
<dbReference type="Proteomes" id="UP000005753">
    <property type="component" value="Chromosome"/>
</dbReference>
<gene>
    <name evidence="1" type="ORF">EubceDRAFT1_2261</name>
</gene>
<accession>I5AW39</accession>
<proteinExistence type="predicted"/>
<reference evidence="1 2" key="1">
    <citation type="submission" date="2010-08" db="EMBL/GenBank/DDBJ databases">
        <authorList>
            <consortium name="US DOE Joint Genome Institute (JGI-PGF)"/>
            <person name="Lucas S."/>
            <person name="Copeland A."/>
            <person name="Lapidus A."/>
            <person name="Cheng J.-F."/>
            <person name="Bruce D."/>
            <person name="Goodwin L."/>
            <person name="Pitluck S."/>
            <person name="Land M.L."/>
            <person name="Hauser L."/>
            <person name="Chang Y.-J."/>
            <person name="Anderson I.J."/>
            <person name="Johnson E."/>
            <person name="Mulhopadhyay B."/>
            <person name="Kyrpides N."/>
            <person name="Woyke T.J."/>
        </authorList>
    </citation>
    <scope>NUCLEOTIDE SEQUENCE [LARGE SCALE GENOMIC DNA]</scope>
    <source>
        <strain evidence="1 2">6</strain>
    </source>
</reference>
<dbReference type="HOGENOM" id="CLU_1007404_0_0_9"/>